<evidence type="ECO:0000256" key="1">
    <source>
        <dbReference type="SAM" id="MobiDB-lite"/>
    </source>
</evidence>
<dbReference type="Gene3D" id="3.80.10.10">
    <property type="entry name" value="Ribonuclease Inhibitor"/>
    <property type="match status" value="1"/>
</dbReference>
<dbReference type="InterPro" id="IPR055411">
    <property type="entry name" value="LRR_FXL15/At3g58940/PEG3-like"/>
</dbReference>
<protein>
    <recommendedName>
        <fullName evidence="6">F-box domain-containing protein</fullName>
    </recommendedName>
</protein>
<proteinExistence type="predicted"/>
<dbReference type="Proteomes" id="UP000015106">
    <property type="component" value="Chromosome 7"/>
</dbReference>
<sequence>MEGSSGPRWPRRSSTQEVGSPGGGADLISALPDEVLLLFLARLPCASAAARTSVLSRRWRGLWALLRQIVFRDVPFPSLEAALGRVLPPPHAVSLLEICVPEEQRTDSAGVNSLLRAAARLQPEKLDFRLPSRLTGLAFADRLVAVDLPCSHRATSISLGLSTPFSLRVPAGAQFPGLEALSLSYCTTELDALLSCCPRLRTLRVTRDLFPNYKCDIMVNSPSLQELVVHHRIRETQRVDIVAPALKQLALSFANGGEISISVLAPMVEKVSWNCCYLGHHIVFGLWSLKTLRLQTAERQGQLSSLQIHARADSFLHAQADNFTREIEKHMVVAFSCLELHLTAKGHAFGGFVFHLLGMDKIRAATRRLKVILKRSAMEGGCRLHCPCKFRNWRFETISLAALKEVEFDGFEGEDHEFDLLQLILGCAPTLKRMSVQLSEETSASHEGCAKIYSIFKACSSVKCDVYHSSGLMHDSQNCPSMRFSGVLIQGVH</sequence>
<feature type="domain" description="F-box/LRR-repeat protein 15/At3g58940/PEG3-like LRR" evidence="3">
    <location>
        <begin position="148"/>
        <end position="252"/>
    </location>
</feature>
<reference evidence="5" key="1">
    <citation type="journal article" date="2013" name="Nature">
        <title>Draft genome of the wheat A-genome progenitor Triticum urartu.</title>
        <authorList>
            <person name="Ling H.Q."/>
            <person name="Zhao S."/>
            <person name="Liu D."/>
            <person name="Wang J."/>
            <person name="Sun H."/>
            <person name="Zhang C."/>
            <person name="Fan H."/>
            <person name="Li D."/>
            <person name="Dong L."/>
            <person name="Tao Y."/>
            <person name="Gao C."/>
            <person name="Wu H."/>
            <person name="Li Y."/>
            <person name="Cui Y."/>
            <person name="Guo X."/>
            <person name="Zheng S."/>
            <person name="Wang B."/>
            <person name="Yu K."/>
            <person name="Liang Q."/>
            <person name="Yang W."/>
            <person name="Lou X."/>
            <person name="Chen J."/>
            <person name="Feng M."/>
            <person name="Jian J."/>
            <person name="Zhang X."/>
            <person name="Luo G."/>
            <person name="Jiang Y."/>
            <person name="Liu J."/>
            <person name="Wang Z."/>
            <person name="Sha Y."/>
            <person name="Zhang B."/>
            <person name="Wu H."/>
            <person name="Tang D."/>
            <person name="Shen Q."/>
            <person name="Xue P."/>
            <person name="Zou S."/>
            <person name="Wang X."/>
            <person name="Liu X."/>
            <person name="Wang F."/>
            <person name="Yang Y."/>
            <person name="An X."/>
            <person name="Dong Z."/>
            <person name="Zhang K."/>
            <person name="Zhang X."/>
            <person name="Luo M.C."/>
            <person name="Dvorak J."/>
            <person name="Tong Y."/>
            <person name="Wang J."/>
            <person name="Yang H."/>
            <person name="Li Z."/>
            <person name="Wang D."/>
            <person name="Zhang A."/>
            <person name="Wang J."/>
        </authorList>
    </citation>
    <scope>NUCLEOTIDE SEQUENCE</scope>
    <source>
        <strain evidence="5">cv. G1812</strain>
    </source>
</reference>
<reference evidence="4" key="3">
    <citation type="submission" date="2022-06" db="UniProtKB">
        <authorList>
            <consortium name="EnsemblPlants"/>
        </authorList>
    </citation>
    <scope>IDENTIFICATION</scope>
</reference>
<evidence type="ECO:0000259" key="3">
    <source>
        <dbReference type="Pfam" id="PF24758"/>
    </source>
</evidence>
<dbReference type="RefSeq" id="XP_048542591.1">
    <property type="nucleotide sequence ID" value="XM_048686634.1"/>
</dbReference>
<accession>A0A8R7RA71</accession>
<evidence type="ECO:0008006" key="6">
    <source>
        <dbReference type="Google" id="ProtNLM"/>
    </source>
</evidence>
<dbReference type="Pfam" id="PF00646">
    <property type="entry name" value="F-box"/>
    <property type="match status" value="1"/>
</dbReference>
<feature type="domain" description="F-box" evidence="2">
    <location>
        <begin position="28"/>
        <end position="64"/>
    </location>
</feature>
<dbReference type="Gramene" id="TuG1812G0700005595.01.T01">
    <property type="protein sequence ID" value="TuG1812G0700005595.01.T01"/>
    <property type="gene ID" value="TuG1812G0700005595.01"/>
</dbReference>
<dbReference type="AlphaFoldDB" id="A0A8R7RA71"/>
<dbReference type="EnsemblPlants" id="TuG1812G0700005595.01.T01">
    <property type="protein sequence ID" value="TuG1812G0700005595.01.T01"/>
    <property type="gene ID" value="TuG1812G0700005595.01"/>
</dbReference>
<dbReference type="GeneID" id="125521571"/>
<name>A0A8R7RA71_TRIUA</name>
<evidence type="ECO:0000259" key="2">
    <source>
        <dbReference type="Pfam" id="PF00646"/>
    </source>
</evidence>
<dbReference type="PANTHER" id="PTHR34709:SF54">
    <property type="entry name" value="GENOME ASSEMBLY, CHROMOSOME: II"/>
    <property type="match status" value="1"/>
</dbReference>
<organism evidence="4 5">
    <name type="scientific">Triticum urartu</name>
    <name type="common">Red wild einkorn</name>
    <name type="synonym">Crithodium urartu</name>
    <dbReference type="NCBI Taxonomy" id="4572"/>
    <lineage>
        <taxon>Eukaryota</taxon>
        <taxon>Viridiplantae</taxon>
        <taxon>Streptophyta</taxon>
        <taxon>Embryophyta</taxon>
        <taxon>Tracheophyta</taxon>
        <taxon>Spermatophyta</taxon>
        <taxon>Magnoliopsida</taxon>
        <taxon>Liliopsida</taxon>
        <taxon>Poales</taxon>
        <taxon>Poaceae</taxon>
        <taxon>BOP clade</taxon>
        <taxon>Pooideae</taxon>
        <taxon>Triticodae</taxon>
        <taxon>Triticeae</taxon>
        <taxon>Triticinae</taxon>
        <taxon>Triticum</taxon>
    </lineage>
</organism>
<feature type="region of interest" description="Disordered" evidence="1">
    <location>
        <begin position="1"/>
        <end position="23"/>
    </location>
</feature>
<dbReference type="InterPro" id="IPR055312">
    <property type="entry name" value="FBL15-like"/>
</dbReference>
<reference evidence="4" key="2">
    <citation type="submission" date="2018-03" db="EMBL/GenBank/DDBJ databases">
        <title>The Triticum urartu genome reveals the dynamic nature of wheat genome evolution.</title>
        <authorList>
            <person name="Ling H."/>
            <person name="Ma B."/>
            <person name="Shi X."/>
            <person name="Liu H."/>
            <person name="Dong L."/>
            <person name="Sun H."/>
            <person name="Cao Y."/>
            <person name="Gao Q."/>
            <person name="Zheng S."/>
            <person name="Li Y."/>
            <person name="Yu Y."/>
            <person name="Du H."/>
            <person name="Qi M."/>
            <person name="Li Y."/>
            <person name="Yu H."/>
            <person name="Cui Y."/>
            <person name="Wang N."/>
            <person name="Chen C."/>
            <person name="Wu H."/>
            <person name="Zhao Y."/>
            <person name="Zhang J."/>
            <person name="Li Y."/>
            <person name="Zhou W."/>
            <person name="Zhang B."/>
            <person name="Hu W."/>
            <person name="Eijk M."/>
            <person name="Tang J."/>
            <person name="Witsenboer H."/>
            <person name="Zhao S."/>
            <person name="Li Z."/>
            <person name="Zhang A."/>
            <person name="Wang D."/>
            <person name="Liang C."/>
        </authorList>
    </citation>
    <scope>NUCLEOTIDE SEQUENCE [LARGE SCALE GENOMIC DNA]</scope>
    <source>
        <strain evidence="4">cv. G1812</strain>
    </source>
</reference>
<gene>
    <name evidence="4" type="primary">LOC125521571</name>
</gene>
<evidence type="ECO:0000313" key="5">
    <source>
        <dbReference type="Proteomes" id="UP000015106"/>
    </source>
</evidence>
<dbReference type="SUPFAM" id="SSF81383">
    <property type="entry name" value="F-box domain"/>
    <property type="match status" value="1"/>
</dbReference>
<dbReference type="Pfam" id="PF24758">
    <property type="entry name" value="LRR_At5g56370"/>
    <property type="match status" value="1"/>
</dbReference>
<dbReference type="SUPFAM" id="SSF52047">
    <property type="entry name" value="RNI-like"/>
    <property type="match status" value="1"/>
</dbReference>
<dbReference type="PANTHER" id="PTHR34709">
    <property type="entry name" value="OS10G0396666 PROTEIN"/>
    <property type="match status" value="1"/>
</dbReference>
<evidence type="ECO:0000313" key="4">
    <source>
        <dbReference type="EnsemblPlants" id="TuG1812G0700005595.01.T01"/>
    </source>
</evidence>
<keyword evidence="5" id="KW-1185">Reference proteome</keyword>
<dbReference type="InterPro" id="IPR032675">
    <property type="entry name" value="LRR_dom_sf"/>
</dbReference>
<dbReference type="KEGG" id="tua:125521571"/>
<dbReference type="InterPro" id="IPR036047">
    <property type="entry name" value="F-box-like_dom_sf"/>
</dbReference>
<dbReference type="OrthoDB" id="690108at2759"/>
<dbReference type="InterPro" id="IPR001810">
    <property type="entry name" value="F-box_dom"/>
</dbReference>